<gene>
    <name evidence="3" type="ORF">SCUCBS95973_008656</name>
</gene>
<dbReference type="Proteomes" id="UP001642405">
    <property type="component" value="Unassembled WGS sequence"/>
</dbReference>
<dbReference type="SUPFAM" id="SSF54909">
    <property type="entry name" value="Dimeric alpha+beta barrel"/>
    <property type="match status" value="1"/>
</dbReference>
<evidence type="ECO:0000256" key="1">
    <source>
        <dbReference type="ARBA" id="ARBA00005986"/>
    </source>
</evidence>
<name>A0ABP0CP00_9PEZI</name>
<protein>
    <recommendedName>
        <fullName evidence="2">EthD domain-containing protein</fullName>
    </recommendedName>
</protein>
<comment type="similarity">
    <text evidence="1">Belongs to the tpcK family.</text>
</comment>
<proteinExistence type="inferred from homology"/>
<comment type="caution">
    <text evidence="3">The sequence shown here is derived from an EMBL/GenBank/DDBJ whole genome shotgun (WGS) entry which is preliminary data.</text>
</comment>
<dbReference type="Gene3D" id="3.30.70.100">
    <property type="match status" value="1"/>
</dbReference>
<reference evidence="3 4" key="1">
    <citation type="submission" date="2024-01" db="EMBL/GenBank/DDBJ databases">
        <authorList>
            <person name="Allen C."/>
            <person name="Tagirdzhanova G."/>
        </authorList>
    </citation>
    <scope>NUCLEOTIDE SEQUENCE [LARGE SCALE GENOMIC DNA]</scope>
</reference>
<keyword evidence="4" id="KW-1185">Reference proteome</keyword>
<feature type="domain" description="EthD" evidence="2">
    <location>
        <begin position="24"/>
        <end position="120"/>
    </location>
</feature>
<evidence type="ECO:0000313" key="3">
    <source>
        <dbReference type="EMBL" id="CAK7233621.1"/>
    </source>
</evidence>
<dbReference type="InterPro" id="IPR009799">
    <property type="entry name" value="EthD_dom"/>
</dbReference>
<evidence type="ECO:0000259" key="2">
    <source>
        <dbReference type="Pfam" id="PF07110"/>
    </source>
</evidence>
<dbReference type="InterPro" id="IPR011008">
    <property type="entry name" value="Dimeric_a/b-barrel"/>
</dbReference>
<dbReference type="EMBL" id="CAWUHB010000076">
    <property type="protein sequence ID" value="CAK7233621.1"/>
    <property type="molecule type" value="Genomic_DNA"/>
</dbReference>
<organism evidence="3 4">
    <name type="scientific">Sporothrix curviconia</name>
    <dbReference type="NCBI Taxonomy" id="1260050"/>
    <lineage>
        <taxon>Eukaryota</taxon>
        <taxon>Fungi</taxon>
        <taxon>Dikarya</taxon>
        <taxon>Ascomycota</taxon>
        <taxon>Pezizomycotina</taxon>
        <taxon>Sordariomycetes</taxon>
        <taxon>Sordariomycetidae</taxon>
        <taxon>Ophiostomatales</taxon>
        <taxon>Ophiostomataceae</taxon>
        <taxon>Sporothrix</taxon>
    </lineage>
</organism>
<evidence type="ECO:0000313" key="4">
    <source>
        <dbReference type="Proteomes" id="UP001642405"/>
    </source>
</evidence>
<sequence length="179" mass="20698">MAPTITPVDKDDTFYRATTFFKRRPDITERQCHDHWGFVHGPLCVPWALKYGICEYTQFRTPSELRQAFAARMDLAFSMPVDFDAAADFYVKSYDRYLAAYKDPYYIHVIEPDEQNFVDKGQCAGRGGSSTDTKTTVVRAMTTIGQCRYIIRDGKPVADVSEEIWQRWHEFNPGAKEEK</sequence>
<accession>A0ABP0CP00</accession>
<dbReference type="Pfam" id="PF07110">
    <property type="entry name" value="EthD"/>
    <property type="match status" value="1"/>
</dbReference>